<organism evidence="2 3">
    <name type="scientific">Golovinomyces cichoracearum</name>
    <dbReference type="NCBI Taxonomy" id="62708"/>
    <lineage>
        <taxon>Eukaryota</taxon>
        <taxon>Fungi</taxon>
        <taxon>Dikarya</taxon>
        <taxon>Ascomycota</taxon>
        <taxon>Pezizomycotina</taxon>
        <taxon>Leotiomycetes</taxon>
        <taxon>Erysiphales</taxon>
        <taxon>Erysiphaceae</taxon>
        <taxon>Golovinomyces</taxon>
    </lineage>
</organism>
<proteinExistence type="predicted"/>
<protein>
    <recommendedName>
        <fullName evidence="4">Myb/SANT-like domain-containing protein</fullName>
    </recommendedName>
</protein>
<dbReference type="AlphaFoldDB" id="A0A420ISI4"/>
<comment type="caution">
    <text evidence="2">The sequence shown here is derived from an EMBL/GenBank/DDBJ whole genome shotgun (WGS) entry which is preliminary data.</text>
</comment>
<feature type="compositionally biased region" description="Low complexity" evidence="1">
    <location>
        <begin position="114"/>
        <end position="136"/>
    </location>
</feature>
<dbReference type="EMBL" id="MCBR01006347">
    <property type="protein sequence ID" value="RKF77484.1"/>
    <property type="molecule type" value="Genomic_DNA"/>
</dbReference>
<feature type="region of interest" description="Disordered" evidence="1">
    <location>
        <begin position="79"/>
        <end position="136"/>
    </location>
</feature>
<reference evidence="2 3" key="1">
    <citation type="journal article" date="2018" name="BMC Genomics">
        <title>Comparative genome analyses reveal sequence features reflecting distinct modes of host-adaptation between dicot and monocot powdery mildew.</title>
        <authorList>
            <person name="Wu Y."/>
            <person name="Ma X."/>
            <person name="Pan Z."/>
            <person name="Kale S.D."/>
            <person name="Song Y."/>
            <person name="King H."/>
            <person name="Zhang Q."/>
            <person name="Presley C."/>
            <person name="Deng X."/>
            <person name="Wei C.I."/>
            <person name="Xiao S."/>
        </authorList>
    </citation>
    <scope>NUCLEOTIDE SEQUENCE [LARGE SCALE GENOMIC DNA]</scope>
    <source>
        <strain evidence="2">UCSC1</strain>
    </source>
</reference>
<feature type="non-terminal residue" evidence="2">
    <location>
        <position position="308"/>
    </location>
</feature>
<gene>
    <name evidence="2" type="ORF">GcC1_063007</name>
</gene>
<evidence type="ECO:0000256" key="1">
    <source>
        <dbReference type="SAM" id="MobiDB-lite"/>
    </source>
</evidence>
<feature type="region of interest" description="Disordered" evidence="1">
    <location>
        <begin position="244"/>
        <end position="308"/>
    </location>
</feature>
<name>A0A420ISI4_9PEZI</name>
<evidence type="ECO:0000313" key="3">
    <source>
        <dbReference type="Proteomes" id="UP000285405"/>
    </source>
</evidence>
<sequence length="308" mass="33595">MFPLIPLIFCRPAVRLMANKTSLNLGVGDSKFAPGASTTSATINMPSTTILPFIPTEMNSRVTMTAQIAALQRLSSQQAGSSTLHTQAPSNASRAQSLAPITGTPSRTTSKPPAKCNATTTKATATKNTKNAKKNQAVRVPVKATAKHATTRPHELWNEEETIFMIDLLRGAMDEGKVSDGGFKQKVFNELAEEFKYSFNAPGKTAAPELFVWKDKPFPYYEAMKSLVDENGGATGLYAVNCSQAEHSEEEEENNQQTEVTDLENGVDEEDEEVALIIEVRTKRGRRESSSSQSEYPAKRTCQGRSRG</sequence>
<evidence type="ECO:0008006" key="4">
    <source>
        <dbReference type="Google" id="ProtNLM"/>
    </source>
</evidence>
<evidence type="ECO:0000313" key="2">
    <source>
        <dbReference type="EMBL" id="RKF77484.1"/>
    </source>
</evidence>
<feature type="compositionally biased region" description="Polar residues" evidence="1">
    <location>
        <begin position="79"/>
        <end position="96"/>
    </location>
</feature>
<dbReference type="Proteomes" id="UP000285405">
    <property type="component" value="Unassembled WGS sequence"/>
</dbReference>
<accession>A0A420ISI4</accession>
<feature type="compositionally biased region" description="Acidic residues" evidence="1">
    <location>
        <begin position="261"/>
        <end position="274"/>
    </location>
</feature>